<dbReference type="GO" id="GO:0003677">
    <property type="term" value="F:DNA binding"/>
    <property type="evidence" value="ECO:0007669"/>
    <property type="project" value="InterPro"/>
</dbReference>
<reference evidence="5 6" key="1">
    <citation type="submission" date="2020-08" db="EMBL/GenBank/DDBJ databases">
        <title>Genomic Encyclopedia of Type Strains, Phase III (KMG-III): the genomes of soil and plant-associated and newly described type strains.</title>
        <authorList>
            <person name="Whitman W."/>
        </authorList>
    </citation>
    <scope>NUCLEOTIDE SEQUENCE [LARGE SCALE GENOMIC DNA]</scope>
    <source>
        <strain evidence="5 6">CECT 8693</strain>
    </source>
</reference>
<dbReference type="EMBL" id="JACJIP010000019">
    <property type="protein sequence ID" value="MBA9086477.1"/>
    <property type="molecule type" value="Genomic_DNA"/>
</dbReference>
<dbReference type="GO" id="GO:0009307">
    <property type="term" value="P:DNA restriction-modification system"/>
    <property type="evidence" value="ECO:0007669"/>
    <property type="project" value="UniProtKB-KW"/>
</dbReference>
<accession>A0A7W3XS89</accession>
<dbReference type="AlphaFoldDB" id="A0A7W3XS89"/>
<name>A0A7W3XS89_9BACL</name>
<dbReference type="InterPro" id="IPR029063">
    <property type="entry name" value="SAM-dependent_MTases_sf"/>
</dbReference>
<dbReference type="InterPro" id="IPR001091">
    <property type="entry name" value="RM_Methyltransferase"/>
</dbReference>
<gene>
    <name evidence="5" type="ORF">FHR92_002955</name>
</gene>
<evidence type="ECO:0000259" key="4">
    <source>
        <dbReference type="Pfam" id="PF01555"/>
    </source>
</evidence>
<dbReference type="Proteomes" id="UP000567067">
    <property type="component" value="Unassembled WGS sequence"/>
</dbReference>
<comment type="caution">
    <text evidence="5">The sequence shown here is derived from an EMBL/GenBank/DDBJ whole genome shotgun (WGS) entry which is preliminary data.</text>
</comment>
<dbReference type="GO" id="GO:0008170">
    <property type="term" value="F:N-methyltransferase activity"/>
    <property type="evidence" value="ECO:0007669"/>
    <property type="project" value="InterPro"/>
</dbReference>
<evidence type="ECO:0000256" key="2">
    <source>
        <dbReference type="ARBA" id="ARBA00022679"/>
    </source>
</evidence>
<evidence type="ECO:0000313" key="6">
    <source>
        <dbReference type="Proteomes" id="UP000567067"/>
    </source>
</evidence>
<dbReference type="SUPFAM" id="SSF53335">
    <property type="entry name" value="S-adenosyl-L-methionine-dependent methyltransferases"/>
    <property type="match status" value="1"/>
</dbReference>
<protein>
    <submittedName>
        <fullName evidence="5">DNA modification methylase</fullName>
    </submittedName>
</protein>
<keyword evidence="6" id="KW-1185">Reference proteome</keyword>
<keyword evidence="1 5" id="KW-0489">Methyltransferase</keyword>
<sequence length="108" mass="12216">MGMGWQYRYRHEFIIFAVKGKSKVRRIGSRAATDILRVPRISGNKTIHPTEKPTDVIKPLVLNSSLEGEHIVDFFCGSGPVKEVADETGRLFTGFEIDPEHYSNAIKR</sequence>
<evidence type="ECO:0000256" key="3">
    <source>
        <dbReference type="ARBA" id="ARBA00022747"/>
    </source>
</evidence>
<organism evidence="5 6">
    <name type="scientific">Fontibacillus solani</name>
    <dbReference type="NCBI Taxonomy" id="1572857"/>
    <lineage>
        <taxon>Bacteria</taxon>
        <taxon>Bacillati</taxon>
        <taxon>Bacillota</taxon>
        <taxon>Bacilli</taxon>
        <taxon>Bacillales</taxon>
        <taxon>Paenibacillaceae</taxon>
        <taxon>Fontibacillus</taxon>
    </lineage>
</organism>
<feature type="domain" description="DNA methylase N-4/N-6" evidence="4">
    <location>
        <begin position="29"/>
        <end position="105"/>
    </location>
</feature>
<evidence type="ECO:0000313" key="5">
    <source>
        <dbReference type="EMBL" id="MBA9086477.1"/>
    </source>
</evidence>
<dbReference type="GO" id="GO:0032259">
    <property type="term" value="P:methylation"/>
    <property type="evidence" value="ECO:0007669"/>
    <property type="project" value="UniProtKB-KW"/>
</dbReference>
<dbReference type="Pfam" id="PF01555">
    <property type="entry name" value="N6_N4_Mtase"/>
    <property type="match status" value="1"/>
</dbReference>
<proteinExistence type="predicted"/>
<dbReference type="InterPro" id="IPR002941">
    <property type="entry name" value="DNA_methylase_N4/N6"/>
</dbReference>
<dbReference type="Gene3D" id="3.40.50.150">
    <property type="entry name" value="Vaccinia Virus protein VP39"/>
    <property type="match status" value="1"/>
</dbReference>
<keyword evidence="2" id="KW-0808">Transferase</keyword>
<keyword evidence="3" id="KW-0680">Restriction system</keyword>
<evidence type="ECO:0000256" key="1">
    <source>
        <dbReference type="ARBA" id="ARBA00022603"/>
    </source>
</evidence>
<dbReference type="PRINTS" id="PR00508">
    <property type="entry name" value="S21N4MTFRASE"/>
</dbReference>